<protein>
    <submittedName>
        <fullName evidence="1">Uncharacterized protein</fullName>
    </submittedName>
</protein>
<sequence>MHGVSFDSSLMIPS</sequence>
<reference evidence="1" key="1">
    <citation type="submission" date="2018-02" db="EMBL/GenBank/DDBJ databases">
        <title>Rhizophora mucronata_Transcriptome.</title>
        <authorList>
            <person name="Meera S.P."/>
            <person name="Sreeshan A."/>
            <person name="Augustine A."/>
        </authorList>
    </citation>
    <scope>NUCLEOTIDE SEQUENCE</scope>
    <source>
        <tissue evidence="1">Leaf</tissue>
    </source>
</reference>
<organism evidence="1">
    <name type="scientific">Rhizophora mucronata</name>
    <name type="common">Asiatic mangrove</name>
    <dbReference type="NCBI Taxonomy" id="61149"/>
    <lineage>
        <taxon>Eukaryota</taxon>
        <taxon>Viridiplantae</taxon>
        <taxon>Streptophyta</taxon>
        <taxon>Embryophyta</taxon>
        <taxon>Tracheophyta</taxon>
        <taxon>Spermatophyta</taxon>
        <taxon>Magnoliopsida</taxon>
        <taxon>eudicotyledons</taxon>
        <taxon>Gunneridae</taxon>
        <taxon>Pentapetalae</taxon>
        <taxon>rosids</taxon>
        <taxon>fabids</taxon>
        <taxon>Malpighiales</taxon>
        <taxon>Rhizophoraceae</taxon>
        <taxon>Rhizophora</taxon>
    </lineage>
</organism>
<evidence type="ECO:0000313" key="1">
    <source>
        <dbReference type="EMBL" id="MBX36950.1"/>
    </source>
</evidence>
<proteinExistence type="predicted"/>
<accession>A0A2P2N392</accession>
<dbReference type="EMBL" id="GGEC01056466">
    <property type="protein sequence ID" value="MBX36950.1"/>
    <property type="molecule type" value="Transcribed_RNA"/>
</dbReference>
<name>A0A2P2N392_RHIMU</name>